<accession>A0A7W7ZVZ3</accession>
<comment type="caution">
    <text evidence="2">The sequence shown here is derived from an EMBL/GenBank/DDBJ whole genome shotgun (WGS) entry which is preliminary data.</text>
</comment>
<dbReference type="Pfam" id="PF05299">
    <property type="entry name" value="Peptidase_M61"/>
    <property type="match status" value="1"/>
</dbReference>
<dbReference type="SUPFAM" id="SSF55486">
    <property type="entry name" value="Metalloproteases ('zincins'), catalytic domain"/>
    <property type="match status" value="1"/>
</dbReference>
<evidence type="ECO:0000313" key="2">
    <source>
        <dbReference type="EMBL" id="MBB5066266.1"/>
    </source>
</evidence>
<protein>
    <recommendedName>
        <fullName evidence="1">Peptidase M61 catalytic domain-containing protein</fullName>
    </recommendedName>
</protein>
<evidence type="ECO:0000313" key="3">
    <source>
        <dbReference type="Proteomes" id="UP000584867"/>
    </source>
</evidence>
<gene>
    <name evidence="2" type="ORF">HDF15_004642</name>
</gene>
<dbReference type="InterPro" id="IPR007963">
    <property type="entry name" value="Peptidase_M61_catalytic"/>
</dbReference>
<organism evidence="2 3">
    <name type="scientific">Granulicella mallensis</name>
    <dbReference type="NCBI Taxonomy" id="940614"/>
    <lineage>
        <taxon>Bacteria</taxon>
        <taxon>Pseudomonadati</taxon>
        <taxon>Acidobacteriota</taxon>
        <taxon>Terriglobia</taxon>
        <taxon>Terriglobales</taxon>
        <taxon>Acidobacteriaceae</taxon>
        <taxon>Granulicella</taxon>
    </lineage>
</organism>
<sequence length="313" mass="34608">MNGPPSEMFKQWVLAGPALSVNFDRPSGFHAYLVGTPPFEGRQMLEFGDRSYSALGAWFRYLGLPDYNLLVRAINIPSFGTGTAGEGRGGSLINVGPAYWPGQDGAYFRSAIFHEMTHQWVGLIQGRASWFEEGLTVYMTATLPCEAHLSTPEECAHDLNRNLRNYYASEAKKWSQKRIDNTPFSDEAAREVPYARGALYFANLNSQLLAKSKGTRGLKEALYPLFVVRRDGKGLSQDDFEEMLRRELGQKAVAEFRATTIEGTEEIVPPSGAFGPCLARVTVTSVLKDGHVAVKGYEWRPIVDGAPASCKEP</sequence>
<dbReference type="InterPro" id="IPR027268">
    <property type="entry name" value="Peptidase_M4/M1_CTD_sf"/>
</dbReference>
<dbReference type="Gene3D" id="1.10.390.10">
    <property type="entry name" value="Neutral Protease Domain 2"/>
    <property type="match status" value="1"/>
</dbReference>
<reference evidence="2 3" key="1">
    <citation type="submission" date="2020-08" db="EMBL/GenBank/DDBJ databases">
        <title>Genomic Encyclopedia of Type Strains, Phase IV (KMG-V): Genome sequencing to study the core and pangenomes of soil and plant-associated prokaryotes.</title>
        <authorList>
            <person name="Whitman W."/>
        </authorList>
    </citation>
    <scope>NUCLEOTIDE SEQUENCE [LARGE SCALE GENOMIC DNA]</scope>
    <source>
        <strain evidence="2 3">X5P3</strain>
    </source>
</reference>
<dbReference type="EMBL" id="JACHIO010000025">
    <property type="protein sequence ID" value="MBB5066266.1"/>
    <property type="molecule type" value="Genomic_DNA"/>
</dbReference>
<dbReference type="Proteomes" id="UP000584867">
    <property type="component" value="Unassembled WGS sequence"/>
</dbReference>
<evidence type="ECO:0000259" key="1">
    <source>
        <dbReference type="Pfam" id="PF05299"/>
    </source>
</evidence>
<feature type="domain" description="Peptidase M61 catalytic" evidence="1">
    <location>
        <begin position="126"/>
        <end position="176"/>
    </location>
</feature>
<dbReference type="AlphaFoldDB" id="A0A7W7ZVZ3"/>
<proteinExistence type="predicted"/>
<name>A0A7W7ZVZ3_9BACT</name>